<evidence type="ECO:0000259" key="5">
    <source>
        <dbReference type="Pfam" id="PF00135"/>
    </source>
</evidence>
<dbReference type="InterPro" id="IPR029058">
    <property type="entry name" value="AB_hydrolase_fold"/>
</dbReference>
<dbReference type="Proteomes" id="UP000309215">
    <property type="component" value="Unassembled WGS sequence"/>
</dbReference>
<feature type="region of interest" description="Disordered" evidence="4">
    <location>
        <begin position="29"/>
        <end position="56"/>
    </location>
</feature>
<gene>
    <name evidence="6" type="ORF">E8A74_22370</name>
</gene>
<dbReference type="Gene3D" id="3.40.50.1820">
    <property type="entry name" value="alpha/beta hydrolase"/>
    <property type="match status" value="1"/>
</dbReference>
<keyword evidence="2 3" id="KW-0378">Hydrolase</keyword>
<dbReference type="InterPro" id="IPR002018">
    <property type="entry name" value="CarbesteraseB"/>
</dbReference>
<evidence type="ECO:0000256" key="1">
    <source>
        <dbReference type="ARBA" id="ARBA00005964"/>
    </source>
</evidence>
<evidence type="ECO:0000256" key="2">
    <source>
        <dbReference type="ARBA" id="ARBA00022801"/>
    </source>
</evidence>
<proteinExistence type="inferred from homology"/>
<evidence type="ECO:0000313" key="6">
    <source>
        <dbReference type="EMBL" id="TKD05014.1"/>
    </source>
</evidence>
<dbReference type="SUPFAM" id="SSF53474">
    <property type="entry name" value="alpha/beta-Hydrolases"/>
    <property type="match status" value="1"/>
</dbReference>
<keyword evidence="7" id="KW-1185">Reference proteome</keyword>
<dbReference type="RefSeq" id="WP_136931085.1">
    <property type="nucleotide sequence ID" value="NZ_SSMQ01000023.1"/>
</dbReference>
<dbReference type="PROSITE" id="PS00122">
    <property type="entry name" value="CARBOXYLESTERASE_B_1"/>
    <property type="match status" value="1"/>
</dbReference>
<keyword evidence="3" id="KW-0732">Signal</keyword>
<dbReference type="Pfam" id="PF00135">
    <property type="entry name" value="COesterase"/>
    <property type="match status" value="1"/>
</dbReference>
<dbReference type="InterPro" id="IPR050309">
    <property type="entry name" value="Type-B_Carboxylest/Lipase"/>
</dbReference>
<feature type="compositionally biased region" description="Gly residues" evidence="4">
    <location>
        <begin position="33"/>
        <end position="51"/>
    </location>
</feature>
<evidence type="ECO:0000256" key="4">
    <source>
        <dbReference type="SAM" id="MobiDB-lite"/>
    </source>
</evidence>
<dbReference type="EC" id="3.1.1.-" evidence="3"/>
<dbReference type="PANTHER" id="PTHR11559">
    <property type="entry name" value="CARBOXYLESTERASE"/>
    <property type="match status" value="1"/>
</dbReference>
<feature type="chain" id="PRO_5020898816" description="Carboxylic ester hydrolase" evidence="3">
    <location>
        <begin position="28"/>
        <end position="565"/>
    </location>
</feature>
<protein>
    <recommendedName>
        <fullName evidence="3">Carboxylic ester hydrolase</fullName>
        <ecNumber evidence="3">3.1.1.-</ecNumber>
    </recommendedName>
</protein>
<evidence type="ECO:0000313" key="7">
    <source>
        <dbReference type="Proteomes" id="UP000309215"/>
    </source>
</evidence>
<feature type="signal peptide" evidence="3">
    <location>
        <begin position="1"/>
        <end position="27"/>
    </location>
</feature>
<evidence type="ECO:0000256" key="3">
    <source>
        <dbReference type="RuleBase" id="RU361235"/>
    </source>
</evidence>
<dbReference type="AlphaFoldDB" id="A0A4U1J9X4"/>
<dbReference type="EMBL" id="SSMQ01000023">
    <property type="protein sequence ID" value="TKD05014.1"/>
    <property type="molecule type" value="Genomic_DNA"/>
</dbReference>
<dbReference type="PROSITE" id="PS51257">
    <property type="entry name" value="PROKAR_LIPOPROTEIN"/>
    <property type="match status" value="1"/>
</dbReference>
<feature type="domain" description="Carboxylesterase type B" evidence="5">
    <location>
        <begin position="65"/>
        <end position="558"/>
    </location>
</feature>
<dbReference type="InterPro" id="IPR019826">
    <property type="entry name" value="Carboxylesterase_B_AS"/>
</dbReference>
<comment type="caution">
    <text evidence="6">The sequence shown here is derived from an EMBL/GenBank/DDBJ whole genome shotgun (WGS) entry which is preliminary data.</text>
</comment>
<organism evidence="6 7">
    <name type="scientific">Polyangium fumosum</name>
    <dbReference type="NCBI Taxonomy" id="889272"/>
    <lineage>
        <taxon>Bacteria</taxon>
        <taxon>Pseudomonadati</taxon>
        <taxon>Myxococcota</taxon>
        <taxon>Polyangia</taxon>
        <taxon>Polyangiales</taxon>
        <taxon>Polyangiaceae</taxon>
        <taxon>Polyangium</taxon>
    </lineage>
</organism>
<comment type="similarity">
    <text evidence="1 3">Belongs to the type-B carboxylesterase/lipase family.</text>
</comment>
<dbReference type="GO" id="GO:0016787">
    <property type="term" value="F:hydrolase activity"/>
    <property type="evidence" value="ECO:0007669"/>
    <property type="project" value="UniProtKB-KW"/>
</dbReference>
<sequence>MNLGHPRSALTLLVPLAAALLACSSSGSSSSSGSGGSGGGGGSGGSGGSGGDSARCVVETPSDPGIVATDSGLVRGKMEGASWVYRGIPYAAPPVGDLRWKPPELAACWEGVRDASSFGAKCPQFDEKTKTAIGEEDCLSLNVWAPDVTEDSAKLPVLFFVHGGGNIQGASSESLPGGAPLYNGQDLAESQKAVVVTINYRLGVLGFLALPELAAESPVSASGNYGLQDQIAALQWVQKNIAAFGGDPAQVLLFGESAGALNTLTLMASPLAKGLFAAALAESGGTTSTPKQDAEAAMSERVAASSCGSAADTLVCLRGKTPAELLAELPGSVGIGNVSIGMDAAKYGPVIDGHVLPKATLATFSAGEHNHVPLVIGTNGEELAKGMAIEVSTAAQFETVVTQSFGPLAPQVLAAYPVGDYPTPQDALVALYSDLRFNCPNRSIAQAVAGNQSEAVYRYFFTRRAKTAQGENPAAHAVELLYVFHTLTDIALFTPAPEDVALSDAMMGYWGRFAAKGDPNGSGAAPWPQYDVQKDSHIVLDSPISSGEGVRKAQCDAWEQIAGAP</sequence>
<accession>A0A4U1J9X4</accession>
<reference evidence="6 7" key="1">
    <citation type="submission" date="2019-04" db="EMBL/GenBank/DDBJ databases">
        <authorList>
            <person name="Li Y."/>
            <person name="Wang J."/>
        </authorList>
    </citation>
    <scope>NUCLEOTIDE SEQUENCE [LARGE SCALE GENOMIC DNA]</scope>
    <source>
        <strain evidence="6 7">DSM 14668</strain>
    </source>
</reference>
<dbReference type="OrthoDB" id="9775851at2"/>
<name>A0A4U1J9X4_9BACT</name>